<proteinExistence type="predicted"/>
<sequence>MESIAGKSIRELTISHLSSEEACIQFFIGVGLLKSDVCGVCSHKMSKINDSKAKTKYIYYCLACRKKVNPCRNTWFTKNKLSFSDNLLLIFCWAHDFSVELAVRETQLSRPTVIDYFDFIRQVCTDCINDNREVIGGPGVEVEIDESLFYRRKYNRGRILGSGWFFGAVERHDHSKSFLMVVPNRKKETLIPIIRERIARGSIIISDCWKAYNELSECGYIHLTVNHSQNFVDRQDRFIHTQNIKNFWRWAKSASYPPLKIPKKDCPR</sequence>
<evidence type="ECO:0000259" key="1">
    <source>
        <dbReference type="SMART" id="SM01126"/>
    </source>
</evidence>
<feature type="domain" description="ISXO2-like transposase" evidence="1">
    <location>
        <begin position="134"/>
        <end position="256"/>
    </location>
</feature>
<dbReference type="PANTHER" id="PTHR47163">
    <property type="entry name" value="DDE_TNP_IS1595 DOMAIN-CONTAINING PROTEIN"/>
    <property type="match status" value="1"/>
</dbReference>
<protein>
    <submittedName>
        <fullName evidence="2">Putative transposase-like protein</fullName>
    </submittedName>
</protein>
<evidence type="ECO:0000313" key="3">
    <source>
        <dbReference type="Proteomes" id="UP000031668"/>
    </source>
</evidence>
<dbReference type="OrthoDB" id="10067637at2759"/>
<dbReference type="InterPro" id="IPR053164">
    <property type="entry name" value="IS1016-like_transposase"/>
</dbReference>
<gene>
    <name evidence="2" type="ORF">RF11_08007</name>
</gene>
<keyword evidence="3" id="KW-1185">Reference proteome</keyword>
<dbReference type="InterPro" id="IPR024445">
    <property type="entry name" value="Tnp_ISXO2-like"/>
</dbReference>
<dbReference type="SMART" id="SM01126">
    <property type="entry name" value="DDE_Tnp_IS1595"/>
    <property type="match status" value="1"/>
</dbReference>
<comment type="caution">
    <text evidence="2">The sequence shown here is derived from an EMBL/GenBank/DDBJ whole genome shotgun (WGS) entry which is preliminary data.</text>
</comment>
<dbReference type="Pfam" id="PF12762">
    <property type="entry name" value="DDE_Tnp_IS1595"/>
    <property type="match status" value="1"/>
</dbReference>
<accession>A0A0C2J937</accession>
<dbReference type="OMA" id="LRFIYCW"/>
<dbReference type="NCBIfam" id="NF033547">
    <property type="entry name" value="transpos_IS1595"/>
    <property type="match status" value="1"/>
</dbReference>
<dbReference type="PANTHER" id="PTHR47163:SF2">
    <property type="entry name" value="SI:DKEY-17M8.2"/>
    <property type="match status" value="1"/>
</dbReference>
<name>A0A0C2J937_THEKT</name>
<dbReference type="Proteomes" id="UP000031668">
    <property type="component" value="Unassembled WGS sequence"/>
</dbReference>
<evidence type="ECO:0000313" key="2">
    <source>
        <dbReference type="EMBL" id="KII65593.1"/>
    </source>
</evidence>
<organism evidence="2 3">
    <name type="scientific">Thelohanellus kitauei</name>
    <name type="common">Myxosporean</name>
    <dbReference type="NCBI Taxonomy" id="669202"/>
    <lineage>
        <taxon>Eukaryota</taxon>
        <taxon>Metazoa</taxon>
        <taxon>Cnidaria</taxon>
        <taxon>Myxozoa</taxon>
        <taxon>Myxosporea</taxon>
        <taxon>Bivalvulida</taxon>
        <taxon>Platysporina</taxon>
        <taxon>Myxobolidae</taxon>
        <taxon>Thelohanellus</taxon>
    </lineage>
</organism>
<dbReference type="EMBL" id="JWZT01003762">
    <property type="protein sequence ID" value="KII65593.1"/>
    <property type="molecule type" value="Genomic_DNA"/>
</dbReference>
<dbReference type="AlphaFoldDB" id="A0A0C2J937"/>
<reference evidence="2 3" key="1">
    <citation type="journal article" date="2014" name="Genome Biol. Evol.">
        <title>The genome of the myxosporean Thelohanellus kitauei shows adaptations to nutrient acquisition within its fish host.</title>
        <authorList>
            <person name="Yang Y."/>
            <person name="Xiong J."/>
            <person name="Zhou Z."/>
            <person name="Huo F."/>
            <person name="Miao W."/>
            <person name="Ran C."/>
            <person name="Liu Y."/>
            <person name="Zhang J."/>
            <person name="Feng J."/>
            <person name="Wang M."/>
            <person name="Wang M."/>
            <person name="Wang L."/>
            <person name="Yao B."/>
        </authorList>
    </citation>
    <scope>NUCLEOTIDE SEQUENCE [LARGE SCALE GENOMIC DNA]</scope>
    <source>
        <strain evidence="2">Wuqing</strain>
    </source>
</reference>